<reference evidence="2 3" key="1">
    <citation type="submission" date="2019-08" db="EMBL/GenBank/DDBJ databases">
        <authorList>
            <person name="Peeters C."/>
        </authorList>
    </citation>
    <scope>NUCLEOTIDE SEQUENCE [LARGE SCALE GENOMIC DNA]</scope>
    <source>
        <strain evidence="2 3">LMG 31013</strain>
    </source>
</reference>
<dbReference type="Gene3D" id="3.10.180.10">
    <property type="entry name" value="2,3-Dihydroxybiphenyl 1,2-Dioxygenase, domain 1"/>
    <property type="match status" value="2"/>
</dbReference>
<accession>A0A5E4VEU6</accession>
<feature type="domain" description="VOC" evidence="1">
    <location>
        <begin position="185"/>
        <end position="298"/>
    </location>
</feature>
<dbReference type="PROSITE" id="PS51819">
    <property type="entry name" value="VOC"/>
    <property type="match status" value="2"/>
</dbReference>
<evidence type="ECO:0000313" key="2">
    <source>
        <dbReference type="EMBL" id="VVE10114.1"/>
    </source>
</evidence>
<name>A0A5E4VEU6_9BURK</name>
<dbReference type="RefSeq" id="WP_174978549.1">
    <property type="nucleotide sequence ID" value="NZ_CABPRU010000005.1"/>
</dbReference>
<evidence type="ECO:0000313" key="3">
    <source>
        <dbReference type="Proteomes" id="UP000334380"/>
    </source>
</evidence>
<protein>
    <submittedName>
        <fullName evidence="2">Glyoxalase</fullName>
    </submittedName>
</protein>
<dbReference type="AlphaFoldDB" id="A0A5E4VEU6"/>
<dbReference type="EMBL" id="CABPRU010000005">
    <property type="protein sequence ID" value="VVE10114.1"/>
    <property type="molecule type" value="Genomic_DNA"/>
</dbReference>
<dbReference type="Proteomes" id="UP000334380">
    <property type="component" value="Unassembled WGS sequence"/>
</dbReference>
<dbReference type="InterPro" id="IPR004360">
    <property type="entry name" value="Glyas_Fos-R_dOase_dom"/>
</dbReference>
<gene>
    <name evidence="2" type="ORF">PTE31013_02604</name>
</gene>
<feature type="domain" description="VOC" evidence="1">
    <location>
        <begin position="14"/>
        <end position="133"/>
    </location>
</feature>
<proteinExistence type="predicted"/>
<evidence type="ECO:0000259" key="1">
    <source>
        <dbReference type="PROSITE" id="PS51819"/>
    </source>
</evidence>
<dbReference type="SUPFAM" id="SSF54593">
    <property type="entry name" value="Glyoxalase/Bleomycin resistance protein/Dihydroxybiphenyl dioxygenase"/>
    <property type="match status" value="2"/>
</dbReference>
<dbReference type="CDD" id="cd06587">
    <property type="entry name" value="VOC"/>
    <property type="match status" value="1"/>
</dbReference>
<dbReference type="InterPro" id="IPR029068">
    <property type="entry name" value="Glyas_Bleomycin-R_OHBP_Dase"/>
</dbReference>
<dbReference type="PANTHER" id="PTHR43279:SF1">
    <property type="entry name" value="CATECHOL-2,3-DIOXYGENASE"/>
    <property type="match status" value="1"/>
</dbReference>
<dbReference type="Pfam" id="PF00903">
    <property type="entry name" value="Glyoxalase"/>
    <property type="match status" value="2"/>
</dbReference>
<sequence length="318" mass="35554">MDSNVSQKLFLSRRLAHANMFVSDYVKASDFYRNVFGFAEAYRQPDNLASFLSNGNTYHDFALVDIRSKYAKAGQRPGLNHLAFEVDSEADLVNAYKAALTAGIQFIGPADHDVARSIYLKDPDGNEIEFYADVVEDWEATRRGIIVKQKPRWIPGETNVPDTRHLYNPNPNLKQLPDTLVRGKRVTHMALVTRDFSSMYRFYTEVAGLRPFFSSQDGTSVLLAGTASTGDIALTRDERFTPGMHHVGVEVWSEDDLRAAAKGVGDFGGKIVREVDHASRHAVCVQDTDGLVMQLYVNRDWTPKTIATASSEDLPFLL</sequence>
<dbReference type="PANTHER" id="PTHR43279">
    <property type="entry name" value="CATECHOL-2,3-DIOXYGENASE"/>
    <property type="match status" value="1"/>
</dbReference>
<keyword evidence="3" id="KW-1185">Reference proteome</keyword>
<dbReference type="InterPro" id="IPR037523">
    <property type="entry name" value="VOC_core"/>
</dbReference>
<organism evidence="2 3">
    <name type="scientific">Pandoraea terrigena</name>
    <dbReference type="NCBI Taxonomy" id="2508292"/>
    <lineage>
        <taxon>Bacteria</taxon>
        <taxon>Pseudomonadati</taxon>
        <taxon>Pseudomonadota</taxon>
        <taxon>Betaproteobacteria</taxon>
        <taxon>Burkholderiales</taxon>
        <taxon>Burkholderiaceae</taxon>
        <taxon>Pandoraea</taxon>
    </lineage>
</organism>